<dbReference type="GO" id="GO:0030003">
    <property type="term" value="P:intracellular monoatomic cation homeostasis"/>
    <property type="evidence" value="ECO:0007669"/>
    <property type="project" value="UniProtKB-ARBA"/>
</dbReference>
<dbReference type="HOGENOM" id="CLU_314986_0_0_1"/>
<dbReference type="PANTHER" id="PTHR37471:SF1">
    <property type="entry name" value="AB HYDROLASE-1 DOMAIN-CONTAINING PROTEIN"/>
    <property type="match status" value="1"/>
</dbReference>
<dbReference type="AlphaFoldDB" id="A0A0B4H1X8"/>
<dbReference type="GO" id="GO:0004674">
    <property type="term" value="F:protein serine/threonine kinase activity"/>
    <property type="evidence" value="ECO:0007669"/>
    <property type="project" value="UniProtKB-KW"/>
</dbReference>
<evidence type="ECO:0000259" key="12">
    <source>
        <dbReference type="PROSITE" id="PS50011"/>
    </source>
</evidence>
<dbReference type="FunFam" id="1.10.510.10:FF:000183">
    <property type="entry name" value="Serine/threonine-protein kinase hal4"/>
    <property type="match status" value="1"/>
</dbReference>
<evidence type="ECO:0000256" key="10">
    <source>
        <dbReference type="SAM" id="MobiDB-lite"/>
    </source>
</evidence>
<dbReference type="SUPFAM" id="SSF56112">
    <property type="entry name" value="Protein kinase-like (PK-like)"/>
    <property type="match status" value="1"/>
</dbReference>
<dbReference type="InterPro" id="IPR011009">
    <property type="entry name" value="Kinase-like_dom_sf"/>
</dbReference>
<proteinExistence type="predicted"/>
<keyword evidence="11" id="KW-0812">Transmembrane</keyword>
<organism evidence="13 14">
    <name type="scientific">Metarhizium guizhouense (strain ARSEF 977)</name>
    <dbReference type="NCBI Taxonomy" id="1276136"/>
    <lineage>
        <taxon>Eukaryota</taxon>
        <taxon>Fungi</taxon>
        <taxon>Dikarya</taxon>
        <taxon>Ascomycota</taxon>
        <taxon>Pezizomycotina</taxon>
        <taxon>Sordariomycetes</taxon>
        <taxon>Hypocreomycetidae</taxon>
        <taxon>Hypocreales</taxon>
        <taxon>Clavicipitaceae</taxon>
        <taxon>Metarhizium</taxon>
    </lineage>
</organism>
<dbReference type="InterPro" id="IPR029058">
    <property type="entry name" value="AB_hydrolase_fold"/>
</dbReference>
<dbReference type="Gene3D" id="1.10.510.10">
    <property type="entry name" value="Transferase(Phosphotransferase) domain 1"/>
    <property type="match status" value="1"/>
</dbReference>
<keyword evidence="5 13" id="KW-0418">Kinase</keyword>
<feature type="transmembrane region" description="Helical" evidence="11">
    <location>
        <begin position="179"/>
        <end position="200"/>
    </location>
</feature>
<dbReference type="EC" id="2.7.11.1" evidence="1"/>
<evidence type="ECO:0000256" key="9">
    <source>
        <dbReference type="ARBA" id="ARBA00078109"/>
    </source>
</evidence>
<dbReference type="PANTHER" id="PTHR37471">
    <property type="entry name" value="UNNAMED PRODUCT"/>
    <property type="match status" value="1"/>
</dbReference>
<dbReference type="SUPFAM" id="SSF53474">
    <property type="entry name" value="alpha/beta-Hydrolases"/>
    <property type="match status" value="1"/>
</dbReference>
<dbReference type="Gene3D" id="3.40.50.1820">
    <property type="entry name" value="alpha/beta hydrolase"/>
    <property type="match status" value="1"/>
</dbReference>
<evidence type="ECO:0000256" key="7">
    <source>
        <dbReference type="ARBA" id="ARBA00047899"/>
    </source>
</evidence>
<name>A0A0B4H1X8_METGA</name>
<evidence type="ECO:0000256" key="1">
    <source>
        <dbReference type="ARBA" id="ARBA00012513"/>
    </source>
</evidence>
<protein>
    <recommendedName>
        <fullName evidence="1">non-specific serine/threonine protein kinase</fullName>
        <ecNumber evidence="1">2.7.11.1</ecNumber>
    </recommendedName>
    <alternativeName>
        <fullName evidence="9">Halotolerance protein 4</fullName>
    </alternativeName>
</protein>
<keyword evidence="2" id="KW-0723">Serine/threonine-protein kinase</keyword>
<dbReference type="SMART" id="SM00220">
    <property type="entry name" value="S_TKc"/>
    <property type="match status" value="1"/>
</dbReference>
<evidence type="ECO:0000256" key="2">
    <source>
        <dbReference type="ARBA" id="ARBA00022527"/>
    </source>
</evidence>
<evidence type="ECO:0000256" key="8">
    <source>
        <dbReference type="ARBA" id="ARBA00048679"/>
    </source>
</evidence>
<feature type="transmembrane region" description="Helical" evidence="11">
    <location>
        <begin position="12"/>
        <end position="32"/>
    </location>
</feature>
<dbReference type="Pfam" id="PF00069">
    <property type="entry name" value="Pkinase"/>
    <property type="match status" value="1"/>
</dbReference>
<evidence type="ECO:0000256" key="5">
    <source>
        <dbReference type="ARBA" id="ARBA00022777"/>
    </source>
</evidence>
<feature type="domain" description="Protein kinase" evidence="12">
    <location>
        <begin position="683"/>
        <end position="928"/>
    </location>
</feature>
<dbReference type="InterPro" id="IPR000719">
    <property type="entry name" value="Prot_kinase_dom"/>
</dbReference>
<dbReference type="EMBL" id="AZNH01000053">
    <property type="protein sequence ID" value="KID83781.1"/>
    <property type="molecule type" value="Genomic_DNA"/>
</dbReference>
<keyword evidence="14" id="KW-1185">Reference proteome</keyword>
<feature type="region of interest" description="Disordered" evidence="10">
    <location>
        <begin position="546"/>
        <end position="617"/>
    </location>
</feature>
<comment type="catalytic activity">
    <reaction evidence="7">
        <text>L-threonyl-[protein] + ATP = O-phospho-L-threonyl-[protein] + ADP + H(+)</text>
        <dbReference type="Rhea" id="RHEA:46608"/>
        <dbReference type="Rhea" id="RHEA-COMP:11060"/>
        <dbReference type="Rhea" id="RHEA-COMP:11605"/>
        <dbReference type="ChEBI" id="CHEBI:15378"/>
        <dbReference type="ChEBI" id="CHEBI:30013"/>
        <dbReference type="ChEBI" id="CHEBI:30616"/>
        <dbReference type="ChEBI" id="CHEBI:61977"/>
        <dbReference type="ChEBI" id="CHEBI:456216"/>
        <dbReference type="EC" id="2.7.11.1"/>
    </reaction>
</comment>
<sequence>MLGLNLWDYVFIRTCILVLHSIAPLSIIYSLVSVAVPLPVYPPRFLQVWLALEAIFYLVVYLPLRKYLQRPAKHPALLSRDDRRKLFWRCHNSIHDPIQYLRKWFRGASDADIKRENVKDFFRWAFLNTGDPDLAYEEELEEYATEMERLLGREIEPGRGNAKCFRLTLDKVEMSHRSLTWYLCIFVVDTVASISLMYHSFDFHRISFLGILSVFPFRPLSVFAKSNSQVKKLTYWHRPHTSKTKLPVLFIHGIGVGLYPYINFLADINAEGCQDSSDGQVGIIAIEIMSISSRITAEAMSKEEMCDEVCRIIKAHRWDRFVLVSHSYGSVIATHLLHNPWIEQKIGPVLFVDPVSFLLHLPDVAHNFICRKPSRANEYLLSYFGSKDIGISHTLSRRFFWANNTLWKEDIQGHRVSIVLAGKDIVVDTKIVLRYLTGSGKWSADNASRADAMWKSDGLEILWFGDLDHGQAFQKKGTRRKLVQIPSSLSRILHRVRNPRWIKSHDGKKLPGLLPKDSAIASPVVGSKSSHLRPVEKLSAKERLTHMFSSKEVLENGGSSREQGAGRPRGSSPTSIKEPTSDRASDKPPLYRSQAVPGRELGQRFVSNPDAQGGHEHYLKSHCQQEMLSEIWRSLLGKKHQVAPENDLSLASSWIDSLRREKDDLASDKTGSNASLTLVEKYGKCQEVVALGAFGSVCVSHKKLRGSGEKLFAVKKFRRRPEETENYSKRLTAAFCVTSTLRHPNVIHTLDLLKDSKGDYCEIMELCAGGNLYALILSSGTLEVQEADCFFKQMMRGIDYIHEMGVAHRNLKPESLLLTTQGALKVADFGNGECFRMAWETGVHMVSVLCGLAEYVSPEEYTDKEFDARAVDVWACGVIYMAMRTGGHLWPVAKDDDEFYALYLQGRRDEEGYGPIESLHRVRITTCS</sequence>
<evidence type="ECO:0000313" key="14">
    <source>
        <dbReference type="Proteomes" id="UP000031192"/>
    </source>
</evidence>
<dbReference type="GO" id="GO:0005524">
    <property type="term" value="F:ATP binding"/>
    <property type="evidence" value="ECO:0007669"/>
    <property type="project" value="UniProtKB-KW"/>
</dbReference>
<accession>A0A0B4H1X8</accession>
<dbReference type="Proteomes" id="UP000031192">
    <property type="component" value="Unassembled WGS sequence"/>
</dbReference>
<comment type="catalytic activity">
    <reaction evidence="8">
        <text>L-seryl-[protein] + ATP = O-phospho-L-seryl-[protein] + ADP + H(+)</text>
        <dbReference type="Rhea" id="RHEA:17989"/>
        <dbReference type="Rhea" id="RHEA-COMP:9863"/>
        <dbReference type="Rhea" id="RHEA-COMP:11604"/>
        <dbReference type="ChEBI" id="CHEBI:15378"/>
        <dbReference type="ChEBI" id="CHEBI:29999"/>
        <dbReference type="ChEBI" id="CHEBI:30616"/>
        <dbReference type="ChEBI" id="CHEBI:83421"/>
        <dbReference type="ChEBI" id="CHEBI:456216"/>
        <dbReference type="EC" id="2.7.11.1"/>
    </reaction>
</comment>
<feature type="transmembrane region" description="Helical" evidence="11">
    <location>
        <begin position="44"/>
        <end position="64"/>
    </location>
</feature>
<keyword evidence="4" id="KW-0547">Nucleotide-binding</keyword>
<evidence type="ECO:0000256" key="6">
    <source>
        <dbReference type="ARBA" id="ARBA00022840"/>
    </source>
</evidence>
<keyword evidence="11" id="KW-1133">Transmembrane helix</keyword>
<dbReference type="PROSITE" id="PS50011">
    <property type="entry name" value="PROTEIN_KINASE_DOM"/>
    <property type="match status" value="1"/>
</dbReference>
<dbReference type="CDD" id="cd13994">
    <property type="entry name" value="STKc_HAL4_like"/>
    <property type="match status" value="1"/>
</dbReference>
<reference evidence="13 14" key="1">
    <citation type="journal article" date="2014" name="Proc. Natl. Acad. Sci. U.S.A.">
        <title>Trajectory and genomic determinants of fungal-pathogen speciation and host adaptation.</title>
        <authorList>
            <person name="Hu X."/>
            <person name="Xiao G."/>
            <person name="Zheng P."/>
            <person name="Shang Y."/>
            <person name="Su Y."/>
            <person name="Zhang X."/>
            <person name="Liu X."/>
            <person name="Zhan S."/>
            <person name="St Leger R.J."/>
            <person name="Wang C."/>
        </authorList>
    </citation>
    <scope>NUCLEOTIDE SEQUENCE [LARGE SCALE GENOMIC DNA]</scope>
    <source>
        <strain evidence="13 14">ARSEF 977</strain>
    </source>
</reference>
<keyword evidence="3" id="KW-0808">Transferase</keyword>
<evidence type="ECO:0000313" key="13">
    <source>
        <dbReference type="EMBL" id="KID83781.1"/>
    </source>
</evidence>
<gene>
    <name evidence="13" type="ORF">MGU_08972</name>
</gene>
<evidence type="ECO:0000256" key="4">
    <source>
        <dbReference type="ARBA" id="ARBA00022741"/>
    </source>
</evidence>
<evidence type="ECO:0000256" key="11">
    <source>
        <dbReference type="SAM" id="Phobius"/>
    </source>
</evidence>
<keyword evidence="11" id="KW-0472">Membrane</keyword>
<evidence type="ECO:0000256" key="3">
    <source>
        <dbReference type="ARBA" id="ARBA00022679"/>
    </source>
</evidence>
<keyword evidence="6" id="KW-0067">ATP-binding</keyword>
<comment type="caution">
    <text evidence="13">The sequence shown here is derived from an EMBL/GenBank/DDBJ whole genome shotgun (WGS) entry which is preliminary data.</text>
</comment>